<keyword evidence="3" id="KW-1185">Reference proteome</keyword>
<keyword evidence="1" id="KW-0472">Membrane</keyword>
<evidence type="ECO:0000313" key="2">
    <source>
        <dbReference type="EMBL" id="MDA0139498.1"/>
    </source>
</evidence>
<dbReference type="EMBL" id="JAPCID010000026">
    <property type="protein sequence ID" value="MDA0139498.1"/>
    <property type="molecule type" value="Genomic_DNA"/>
</dbReference>
<accession>A0ABT4RM50</accession>
<dbReference type="RefSeq" id="WP_202954370.1">
    <property type="nucleotide sequence ID" value="NZ_JAPCID010000026.1"/>
</dbReference>
<feature type="transmembrane region" description="Helical" evidence="1">
    <location>
        <begin position="6"/>
        <end position="26"/>
    </location>
</feature>
<organism evidence="2 3">
    <name type="scientific">Solirubrobacter deserti</name>
    <dbReference type="NCBI Taxonomy" id="2282478"/>
    <lineage>
        <taxon>Bacteria</taxon>
        <taxon>Bacillati</taxon>
        <taxon>Actinomycetota</taxon>
        <taxon>Thermoleophilia</taxon>
        <taxon>Solirubrobacterales</taxon>
        <taxon>Solirubrobacteraceae</taxon>
        <taxon>Solirubrobacter</taxon>
    </lineage>
</organism>
<gene>
    <name evidence="2" type="ORF">OJ962_18505</name>
</gene>
<comment type="caution">
    <text evidence="2">The sequence shown here is derived from an EMBL/GenBank/DDBJ whole genome shotgun (WGS) entry which is preliminary data.</text>
</comment>
<evidence type="ECO:0000313" key="3">
    <source>
        <dbReference type="Proteomes" id="UP001147700"/>
    </source>
</evidence>
<keyword evidence="1" id="KW-1133">Transmembrane helix</keyword>
<evidence type="ECO:0008006" key="4">
    <source>
        <dbReference type="Google" id="ProtNLM"/>
    </source>
</evidence>
<protein>
    <recommendedName>
        <fullName evidence="4">CcoQ/FixQ family Cbb3-type cytochrome c oxidase assembly chaperone</fullName>
    </recommendedName>
</protein>
<evidence type="ECO:0000256" key="1">
    <source>
        <dbReference type="SAM" id="Phobius"/>
    </source>
</evidence>
<sequence length="52" mass="6000">MLLEIWTYISFALAVGTGLVVLFFLVKKDDAREKEEAAREYFDAHGHWPDEA</sequence>
<reference evidence="2" key="1">
    <citation type="submission" date="2022-10" db="EMBL/GenBank/DDBJ databases">
        <title>The WGS of Solirubrobacter sp. CPCC 204708.</title>
        <authorList>
            <person name="Jiang Z."/>
        </authorList>
    </citation>
    <scope>NUCLEOTIDE SEQUENCE</scope>
    <source>
        <strain evidence="2">CPCC 204708</strain>
    </source>
</reference>
<keyword evidence="1" id="KW-0812">Transmembrane</keyword>
<proteinExistence type="predicted"/>
<dbReference type="Proteomes" id="UP001147700">
    <property type="component" value="Unassembled WGS sequence"/>
</dbReference>
<name>A0ABT4RM50_9ACTN</name>